<evidence type="ECO:0000256" key="1">
    <source>
        <dbReference type="ARBA" id="ARBA00000707"/>
    </source>
</evidence>
<comment type="subcellular location">
    <subcellularLocation>
        <location evidence="2">Nucleus</location>
    </subcellularLocation>
</comment>
<organism evidence="18 19">
    <name type="scientific">Bemisia tabaci</name>
    <name type="common">Sweetpotato whitefly</name>
    <name type="synonym">Aleurodes tabaci</name>
    <dbReference type="NCBI Taxonomy" id="7038"/>
    <lineage>
        <taxon>Eukaryota</taxon>
        <taxon>Metazoa</taxon>
        <taxon>Ecdysozoa</taxon>
        <taxon>Arthropoda</taxon>
        <taxon>Hexapoda</taxon>
        <taxon>Insecta</taxon>
        <taxon>Pterygota</taxon>
        <taxon>Neoptera</taxon>
        <taxon>Paraneoptera</taxon>
        <taxon>Hemiptera</taxon>
        <taxon>Sternorrhyncha</taxon>
        <taxon>Aleyrodoidea</taxon>
        <taxon>Aleyrodidae</taxon>
        <taxon>Aleyrodinae</taxon>
        <taxon>Bemisia</taxon>
    </lineage>
</organism>
<dbReference type="KEGG" id="btab:109031549"/>
<evidence type="ECO:0000256" key="11">
    <source>
        <dbReference type="ARBA" id="ARBA00023015"/>
    </source>
</evidence>
<evidence type="ECO:0000256" key="10">
    <source>
        <dbReference type="ARBA" id="ARBA00022833"/>
    </source>
</evidence>
<dbReference type="PROSITE" id="PS50235">
    <property type="entry name" value="USP_3"/>
    <property type="match status" value="1"/>
</dbReference>
<dbReference type="AlphaFoldDB" id="A0A9P0F2A1"/>
<evidence type="ECO:0000313" key="18">
    <source>
        <dbReference type="EMBL" id="CAH0388905.1"/>
    </source>
</evidence>
<dbReference type="PANTHER" id="PTHR21646:SF33">
    <property type="entry name" value="UBIQUITIN CARBOXYL-TERMINAL HYDROLASE 22"/>
    <property type="match status" value="1"/>
</dbReference>
<evidence type="ECO:0000256" key="9">
    <source>
        <dbReference type="ARBA" id="ARBA00022807"/>
    </source>
</evidence>
<evidence type="ECO:0000256" key="15">
    <source>
        <dbReference type="PROSITE-ProRule" id="PRU00502"/>
    </source>
</evidence>
<sequence>MGETGCIHLKNFKAAKGVDHYETISSIFTWPTSPKYRKAKALCCFCHICQYRGPLLLTCLHCIHFACFGGKHIHEHSKSKKHFLAVNVSFGNIFCFQCGDYVYDKELFHINQKNKATAYKSLGLPYINTYKDPYSTEKTLLRLNPVKKPATNYGAVGLRGLLNLGDTCFINSIVQALTHTPLLRDYFLSKNHVCHFEDDRTKCLVCEIVNLFQEFYSGLDSPLILHRFLHLIWTHARHLAGYEQQDAHEFFIATLNVLHQQCKDTSQAPNGDIPKNSNHCTCIIDQIFTGDLQSDVVCQACNGVSTTVDPFWDISLDLSGGVAVEKETKDQKPLTLADCLRQFTRQEHLGSKIKCNNCNSYQESTKQLSMQKLPVVACFHLKRFEHSKIVKKKITTSVSFPEFLDMTPFLSEHRQAVANGLDLYPPHLSSEDNRYSLFAVVNHIGSLDLGHYTAFIRHKKDQWFKCNDDHITQVKKSDVLASEGYLLFYHKRILEYE</sequence>
<dbReference type="GO" id="GO:0008270">
    <property type="term" value="F:zinc ion binding"/>
    <property type="evidence" value="ECO:0007669"/>
    <property type="project" value="UniProtKB-KW"/>
</dbReference>
<keyword evidence="6 15" id="KW-0863">Zinc-finger</keyword>
<keyword evidence="13" id="KW-0539">Nucleus</keyword>
<dbReference type="InterPro" id="IPR018200">
    <property type="entry name" value="USP_CS"/>
</dbReference>
<evidence type="ECO:0000256" key="3">
    <source>
        <dbReference type="ARBA" id="ARBA00012759"/>
    </source>
</evidence>
<dbReference type="SUPFAM" id="SSF57850">
    <property type="entry name" value="RING/U-box"/>
    <property type="match status" value="1"/>
</dbReference>
<feature type="domain" description="UBP-type" evidence="17">
    <location>
        <begin position="4"/>
        <end position="121"/>
    </location>
</feature>
<dbReference type="Gene3D" id="3.90.70.10">
    <property type="entry name" value="Cysteine proteinases"/>
    <property type="match status" value="1"/>
</dbReference>
<keyword evidence="5" id="KW-0479">Metal-binding</keyword>
<gene>
    <name evidence="18" type="ORF">BEMITA_LOCUS7789</name>
</gene>
<protein>
    <recommendedName>
        <fullName evidence="3">ubiquitinyl hydrolase 1</fullName>
        <ecNumber evidence="3">3.4.19.12</ecNumber>
    </recommendedName>
</protein>
<keyword evidence="7" id="KW-0833">Ubl conjugation pathway</keyword>
<dbReference type="InterPro" id="IPR013083">
    <property type="entry name" value="Znf_RING/FYVE/PHD"/>
</dbReference>
<dbReference type="CDD" id="cd02660">
    <property type="entry name" value="Peptidase_C19D"/>
    <property type="match status" value="1"/>
</dbReference>
<evidence type="ECO:0000259" key="16">
    <source>
        <dbReference type="PROSITE" id="PS50235"/>
    </source>
</evidence>
<dbReference type="Gene3D" id="3.30.40.10">
    <property type="entry name" value="Zinc/RING finger domain, C3HC4 (zinc finger)"/>
    <property type="match status" value="1"/>
</dbReference>
<dbReference type="PROSITE" id="PS50271">
    <property type="entry name" value="ZF_UBP"/>
    <property type="match status" value="1"/>
</dbReference>
<keyword evidence="8" id="KW-0378">Hydrolase</keyword>
<evidence type="ECO:0000256" key="7">
    <source>
        <dbReference type="ARBA" id="ARBA00022786"/>
    </source>
</evidence>
<evidence type="ECO:0000313" key="19">
    <source>
        <dbReference type="Proteomes" id="UP001152759"/>
    </source>
</evidence>
<evidence type="ECO:0000259" key="17">
    <source>
        <dbReference type="PROSITE" id="PS50271"/>
    </source>
</evidence>
<keyword evidence="9" id="KW-0788">Thiol protease</keyword>
<comment type="similarity">
    <text evidence="14">Belongs to the peptidase C19 family. UBP8 subfamily.</text>
</comment>
<evidence type="ECO:0000256" key="6">
    <source>
        <dbReference type="ARBA" id="ARBA00022771"/>
    </source>
</evidence>
<dbReference type="InterPro" id="IPR001607">
    <property type="entry name" value="Znf_UBP"/>
</dbReference>
<evidence type="ECO:0000256" key="5">
    <source>
        <dbReference type="ARBA" id="ARBA00022723"/>
    </source>
</evidence>
<dbReference type="Pfam" id="PF02148">
    <property type="entry name" value="zf-UBP"/>
    <property type="match status" value="1"/>
</dbReference>
<feature type="domain" description="USP" evidence="16">
    <location>
        <begin position="159"/>
        <end position="492"/>
    </location>
</feature>
<dbReference type="GO" id="GO:0006508">
    <property type="term" value="P:proteolysis"/>
    <property type="evidence" value="ECO:0007669"/>
    <property type="project" value="UniProtKB-KW"/>
</dbReference>
<dbReference type="InterPro" id="IPR038765">
    <property type="entry name" value="Papain-like_cys_pep_sf"/>
</dbReference>
<comment type="catalytic activity">
    <reaction evidence="1">
        <text>Thiol-dependent hydrolysis of ester, thioester, amide, peptide and isopeptide bonds formed by the C-terminal Gly of ubiquitin (a 76-residue protein attached to proteins as an intracellular targeting signal).</text>
        <dbReference type="EC" id="3.4.19.12"/>
    </reaction>
</comment>
<evidence type="ECO:0000256" key="2">
    <source>
        <dbReference type="ARBA" id="ARBA00004123"/>
    </source>
</evidence>
<accession>A0A9P0F2A1</accession>
<dbReference type="PROSITE" id="PS00973">
    <property type="entry name" value="USP_2"/>
    <property type="match status" value="1"/>
</dbReference>
<dbReference type="GO" id="GO:0016579">
    <property type="term" value="P:protein deubiquitination"/>
    <property type="evidence" value="ECO:0007669"/>
    <property type="project" value="InterPro"/>
</dbReference>
<evidence type="ECO:0000256" key="13">
    <source>
        <dbReference type="ARBA" id="ARBA00023242"/>
    </source>
</evidence>
<keyword evidence="12" id="KW-0804">Transcription</keyword>
<dbReference type="EMBL" id="OU963865">
    <property type="protein sequence ID" value="CAH0388905.1"/>
    <property type="molecule type" value="Genomic_DNA"/>
</dbReference>
<dbReference type="SUPFAM" id="SSF54001">
    <property type="entry name" value="Cysteine proteinases"/>
    <property type="match status" value="1"/>
</dbReference>
<dbReference type="Proteomes" id="UP001152759">
    <property type="component" value="Chromosome 4"/>
</dbReference>
<dbReference type="InterPro" id="IPR001394">
    <property type="entry name" value="Peptidase_C19_UCH"/>
</dbReference>
<dbReference type="EC" id="3.4.19.12" evidence="3"/>
<dbReference type="GO" id="GO:0004843">
    <property type="term" value="F:cysteine-type deubiquitinase activity"/>
    <property type="evidence" value="ECO:0007669"/>
    <property type="project" value="UniProtKB-EC"/>
</dbReference>
<dbReference type="PANTHER" id="PTHR21646">
    <property type="entry name" value="UBIQUITIN CARBOXYL-TERMINAL HYDROLASE"/>
    <property type="match status" value="1"/>
</dbReference>
<keyword evidence="11" id="KW-0805">Transcription regulation</keyword>
<keyword evidence="10" id="KW-0862">Zinc</keyword>
<keyword evidence="4" id="KW-0645">Protease</keyword>
<dbReference type="GO" id="GO:0005634">
    <property type="term" value="C:nucleus"/>
    <property type="evidence" value="ECO:0007669"/>
    <property type="project" value="UniProtKB-SubCell"/>
</dbReference>
<keyword evidence="19" id="KW-1185">Reference proteome</keyword>
<evidence type="ECO:0000256" key="4">
    <source>
        <dbReference type="ARBA" id="ARBA00022670"/>
    </source>
</evidence>
<dbReference type="InterPro" id="IPR050185">
    <property type="entry name" value="Ub_carboxyl-term_hydrolase"/>
</dbReference>
<proteinExistence type="inferred from homology"/>
<evidence type="ECO:0000256" key="12">
    <source>
        <dbReference type="ARBA" id="ARBA00023163"/>
    </source>
</evidence>
<dbReference type="OrthoDB" id="47475at2759"/>
<dbReference type="Pfam" id="PF00443">
    <property type="entry name" value="UCH"/>
    <property type="match status" value="1"/>
</dbReference>
<evidence type="ECO:0000256" key="14">
    <source>
        <dbReference type="ARBA" id="ARBA00038490"/>
    </source>
</evidence>
<reference evidence="18" key="1">
    <citation type="submission" date="2021-12" db="EMBL/GenBank/DDBJ databases">
        <authorList>
            <person name="King R."/>
        </authorList>
    </citation>
    <scope>NUCLEOTIDE SEQUENCE</scope>
</reference>
<dbReference type="InterPro" id="IPR028889">
    <property type="entry name" value="USP"/>
</dbReference>
<name>A0A9P0F2A1_BEMTA</name>
<evidence type="ECO:0000256" key="8">
    <source>
        <dbReference type="ARBA" id="ARBA00022801"/>
    </source>
</evidence>